<dbReference type="AlphaFoldDB" id="A0A9P0MCJ0"/>
<evidence type="ECO:0000313" key="2">
    <source>
        <dbReference type="Proteomes" id="UP001152888"/>
    </source>
</evidence>
<sequence>MRNIYVGIVTCCQIVWCLSLTTISGW</sequence>
<organism evidence="1 2">
    <name type="scientific">Acanthoscelides obtectus</name>
    <name type="common">Bean weevil</name>
    <name type="synonym">Bruchus obtectus</name>
    <dbReference type="NCBI Taxonomy" id="200917"/>
    <lineage>
        <taxon>Eukaryota</taxon>
        <taxon>Metazoa</taxon>
        <taxon>Ecdysozoa</taxon>
        <taxon>Arthropoda</taxon>
        <taxon>Hexapoda</taxon>
        <taxon>Insecta</taxon>
        <taxon>Pterygota</taxon>
        <taxon>Neoptera</taxon>
        <taxon>Endopterygota</taxon>
        <taxon>Coleoptera</taxon>
        <taxon>Polyphaga</taxon>
        <taxon>Cucujiformia</taxon>
        <taxon>Chrysomeloidea</taxon>
        <taxon>Chrysomelidae</taxon>
        <taxon>Bruchinae</taxon>
        <taxon>Bruchini</taxon>
        <taxon>Acanthoscelides</taxon>
    </lineage>
</organism>
<name>A0A9P0MCJ0_ACAOB</name>
<evidence type="ECO:0000313" key="1">
    <source>
        <dbReference type="EMBL" id="CAH2009197.1"/>
    </source>
</evidence>
<comment type="caution">
    <text evidence="1">The sequence shown here is derived from an EMBL/GenBank/DDBJ whole genome shotgun (WGS) entry which is preliminary data.</text>
</comment>
<gene>
    <name evidence="1" type="ORF">ACAOBT_LOCUS30673</name>
</gene>
<reference evidence="1" key="1">
    <citation type="submission" date="2022-03" db="EMBL/GenBank/DDBJ databases">
        <authorList>
            <person name="Sayadi A."/>
        </authorList>
    </citation>
    <scope>NUCLEOTIDE SEQUENCE</scope>
</reference>
<keyword evidence="2" id="KW-1185">Reference proteome</keyword>
<dbReference type="Proteomes" id="UP001152888">
    <property type="component" value="Unassembled WGS sequence"/>
</dbReference>
<accession>A0A9P0MCJ0</accession>
<proteinExistence type="predicted"/>
<dbReference type="EMBL" id="CAKOFQ010007864">
    <property type="protein sequence ID" value="CAH2009197.1"/>
    <property type="molecule type" value="Genomic_DNA"/>
</dbReference>
<protein>
    <submittedName>
        <fullName evidence="1">Uncharacterized protein</fullName>
    </submittedName>
</protein>